<reference evidence="1 2" key="1">
    <citation type="submission" date="2024-08" db="EMBL/GenBank/DDBJ databases">
        <title>Insights into the chromosomal genome structure of Flemingia macrophylla.</title>
        <authorList>
            <person name="Ding Y."/>
            <person name="Zhao Y."/>
            <person name="Bi W."/>
            <person name="Wu M."/>
            <person name="Zhao G."/>
            <person name="Gong Y."/>
            <person name="Li W."/>
            <person name="Zhang P."/>
        </authorList>
    </citation>
    <scope>NUCLEOTIDE SEQUENCE [LARGE SCALE GENOMIC DNA]</scope>
    <source>
        <strain evidence="1">DYQJB</strain>
        <tissue evidence="1">Leaf</tissue>
    </source>
</reference>
<organism evidence="1 2">
    <name type="scientific">Flemingia macrophylla</name>
    <dbReference type="NCBI Taxonomy" id="520843"/>
    <lineage>
        <taxon>Eukaryota</taxon>
        <taxon>Viridiplantae</taxon>
        <taxon>Streptophyta</taxon>
        <taxon>Embryophyta</taxon>
        <taxon>Tracheophyta</taxon>
        <taxon>Spermatophyta</taxon>
        <taxon>Magnoliopsida</taxon>
        <taxon>eudicotyledons</taxon>
        <taxon>Gunneridae</taxon>
        <taxon>Pentapetalae</taxon>
        <taxon>rosids</taxon>
        <taxon>fabids</taxon>
        <taxon>Fabales</taxon>
        <taxon>Fabaceae</taxon>
        <taxon>Papilionoideae</taxon>
        <taxon>50 kb inversion clade</taxon>
        <taxon>NPAAA clade</taxon>
        <taxon>indigoferoid/millettioid clade</taxon>
        <taxon>Phaseoleae</taxon>
        <taxon>Flemingia</taxon>
    </lineage>
</organism>
<name>A0ABD1LUG3_9FABA</name>
<proteinExistence type="predicted"/>
<dbReference type="AlphaFoldDB" id="A0ABD1LUG3"/>
<evidence type="ECO:0000313" key="2">
    <source>
        <dbReference type="Proteomes" id="UP001603857"/>
    </source>
</evidence>
<dbReference type="Proteomes" id="UP001603857">
    <property type="component" value="Unassembled WGS sequence"/>
</dbReference>
<comment type="caution">
    <text evidence="1">The sequence shown here is derived from an EMBL/GenBank/DDBJ whole genome shotgun (WGS) entry which is preliminary data.</text>
</comment>
<gene>
    <name evidence="1" type="ORF">Fmac_020607</name>
</gene>
<sequence length="52" mass="5711">MSDLPLRVVHEVVEELCDGVNNRRVEVEATFGNGDGIVSVAIHALPRLVRVE</sequence>
<protein>
    <submittedName>
        <fullName evidence="1">Uncharacterized protein</fullName>
    </submittedName>
</protein>
<keyword evidence="2" id="KW-1185">Reference proteome</keyword>
<dbReference type="EMBL" id="JBGMDY010000007">
    <property type="protein sequence ID" value="KAL2327180.1"/>
    <property type="molecule type" value="Genomic_DNA"/>
</dbReference>
<evidence type="ECO:0000313" key="1">
    <source>
        <dbReference type="EMBL" id="KAL2327180.1"/>
    </source>
</evidence>
<accession>A0ABD1LUG3</accession>